<organism evidence="1 2">
    <name type="scientific">Jimgerdemannia flammicorona</name>
    <dbReference type="NCBI Taxonomy" id="994334"/>
    <lineage>
        <taxon>Eukaryota</taxon>
        <taxon>Fungi</taxon>
        <taxon>Fungi incertae sedis</taxon>
        <taxon>Mucoromycota</taxon>
        <taxon>Mucoromycotina</taxon>
        <taxon>Endogonomycetes</taxon>
        <taxon>Endogonales</taxon>
        <taxon>Endogonaceae</taxon>
        <taxon>Jimgerdemannia</taxon>
    </lineage>
</organism>
<sequence>MVHDYAVDPLIVLRFFVPVEFLLLVDPSSNSKAFSTNYTKIHPQGYRLIIADEPDDQLGQEKSAAAIRGRASADGAMQVRGTGFTSTT</sequence>
<dbReference type="Proteomes" id="UP000274822">
    <property type="component" value="Unassembled WGS sequence"/>
</dbReference>
<dbReference type="AlphaFoldDB" id="A0A433QV56"/>
<keyword evidence="2" id="KW-1185">Reference proteome</keyword>
<evidence type="ECO:0000313" key="2">
    <source>
        <dbReference type="Proteomes" id="UP000274822"/>
    </source>
</evidence>
<reference evidence="1 2" key="1">
    <citation type="journal article" date="2018" name="New Phytol.">
        <title>Phylogenomics of Endogonaceae and evolution of mycorrhizas within Mucoromycota.</title>
        <authorList>
            <person name="Chang Y."/>
            <person name="Desiro A."/>
            <person name="Na H."/>
            <person name="Sandor L."/>
            <person name="Lipzen A."/>
            <person name="Clum A."/>
            <person name="Barry K."/>
            <person name="Grigoriev I.V."/>
            <person name="Martin F.M."/>
            <person name="Stajich J.E."/>
            <person name="Smith M.E."/>
            <person name="Bonito G."/>
            <person name="Spatafora J.W."/>
        </authorList>
    </citation>
    <scope>NUCLEOTIDE SEQUENCE [LARGE SCALE GENOMIC DNA]</scope>
    <source>
        <strain evidence="1 2">AD002</strain>
    </source>
</reference>
<evidence type="ECO:0000313" key="1">
    <source>
        <dbReference type="EMBL" id="RUS33638.1"/>
    </source>
</evidence>
<protein>
    <submittedName>
        <fullName evidence="1">Uncharacterized protein</fullName>
    </submittedName>
</protein>
<dbReference type="EMBL" id="RBNJ01001040">
    <property type="protein sequence ID" value="RUS33638.1"/>
    <property type="molecule type" value="Genomic_DNA"/>
</dbReference>
<comment type="caution">
    <text evidence="1">The sequence shown here is derived from an EMBL/GenBank/DDBJ whole genome shotgun (WGS) entry which is preliminary data.</text>
</comment>
<name>A0A433QV56_9FUNG</name>
<accession>A0A433QV56</accession>
<gene>
    <name evidence="1" type="ORF">BC938DRAFT_470741</name>
</gene>
<proteinExistence type="predicted"/>